<dbReference type="RefSeq" id="WP_008234198.1">
    <property type="nucleotide sequence ID" value="NZ_CAIY01000044.1"/>
</dbReference>
<sequence length="97" mass="11155">MTNQDLRVQLQENLDEAEWDWLIPHAKRDAIIVVKTGLELIEVGAAVASDDTEKVGLWISEALITKPSIEEIGEWNRHRTKRFYTLIVQPYVLVKAK</sequence>
<dbReference type="STRING" id="1165094.RINTHH_13550"/>
<comment type="caution">
    <text evidence="1">The sequence shown here is derived from an EMBL/GenBank/DDBJ whole genome shotgun (WGS) entry which is preliminary data.</text>
</comment>
<organism evidence="1 2">
    <name type="scientific">Richelia intracellularis HH01</name>
    <dbReference type="NCBI Taxonomy" id="1165094"/>
    <lineage>
        <taxon>Bacteria</taxon>
        <taxon>Bacillati</taxon>
        <taxon>Cyanobacteriota</taxon>
        <taxon>Cyanophyceae</taxon>
        <taxon>Nostocales</taxon>
        <taxon>Nostocaceae</taxon>
        <taxon>Richelia</taxon>
    </lineage>
</organism>
<proteinExistence type="predicted"/>
<name>M1X2W0_9NOST</name>
<evidence type="ECO:0008006" key="3">
    <source>
        <dbReference type="Google" id="ProtNLM"/>
    </source>
</evidence>
<dbReference type="Pfam" id="PF10052">
    <property type="entry name" value="DUF2288"/>
    <property type="match status" value="1"/>
</dbReference>
<evidence type="ECO:0000313" key="1">
    <source>
        <dbReference type="EMBL" id="CCH67510.1"/>
    </source>
</evidence>
<keyword evidence="2" id="KW-1185">Reference proteome</keyword>
<dbReference type="AlphaFoldDB" id="M1X2W0"/>
<dbReference type="OrthoDB" id="428307at2"/>
<evidence type="ECO:0000313" key="2">
    <source>
        <dbReference type="Proteomes" id="UP000053051"/>
    </source>
</evidence>
<protein>
    <recommendedName>
        <fullName evidence="3">DUF2288 domain-containing protein</fullName>
    </recommendedName>
</protein>
<dbReference type="InterPro" id="IPR018741">
    <property type="entry name" value="DUF2288"/>
</dbReference>
<dbReference type="Proteomes" id="UP000053051">
    <property type="component" value="Unassembled WGS sequence"/>
</dbReference>
<gene>
    <name evidence="1" type="ORF">RINTHH_13550</name>
</gene>
<accession>M1X2W0</accession>
<reference evidence="1 2" key="1">
    <citation type="submission" date="2012-05" db="EMBL/GenBank/DDBJ databases">
        <authorList>
            <person name="Hilton J."/>
        </authorList>
    </citation>
    <scope>NUCLEOTIDE SEQUENCE [LARGE SCALE GENOMIC DNA]</scope>
    <source>
        <strain evidence="1 2">HH01</strain>
    </source>
</reference>
<reference evidence="2" key="2">
    <citation type="submission" date="2016-01" db="EMBL/GenBank/DDBJ databases">
        <title>Diatom-associated endosymboitic cyanobacterium lacks core nitrogen metabolism enzymes.</title>
        <authorList>
            <person name="Hilton J.A."/>
            <person name="Foster R.A."/>
            <person name="Tripp H.J."/>
            <person name="Carter B.J."/>
            <person name="Zehr J.P."/>
            <person name="Villareal T.A."/>
        </authorList>
    </citation>
    <scope>NUCLEOTIDE SEQUENCE [LARGE SCALE GENOMIC DNA]</scope>
    <source>
        <strain evidence="2">HH01</strain>
    </source>
</reference>
<dbReference type="EMBL" id="CAIY01000044">
    <property type="protein sequence ID" value="CCH67510.1"/>
    <property type="molecule type" value="Genomic_DNA"/>
</dbReference>